<keyword evidence="3" id="KW-1185">Reference proteome</keyword>
<feature type="chain" id="PRO_5047369733" description="DUF4369 domain-containing protein" evidence="1">
    <location>
        <begin position="20"/>
        <end position="192"/>
    </location>
</feature>
<evidence type="ECO:0000256" key="1">
    <source>
        <dbReference type="SAM" id="SignalP"/>
    </source>
</evidence>
<evidence type="ECO:0000313" key="3">
    <source>
        <dbReference type="Proteomes" id="UP000812031"/>
    </source>
</evidence>
<organism evidence="2 3">
    <name type="scientific">Flavobacterium taihuense</name>
    <dbReference type="NCBI Taxonomy" id="2857508"/>
    <lineage>
        <taxon>Bacteria</taxon>
        <taxon>Pseudomonadati</taxon>
        <taxon>Bacteroidota</taxon>
        <taxon>Flavobacteriia</taxon>
        <taxon>Flavobacteriales</taxon>
        <taxon>Flavobacteriaceae</taxon>
        <taxon>Flavobacterium</taxon>
    </lineage>
</organism>
<evidence type="ECO:0000313" key="2">
    <source>
        <dbReference type="EMBL" id="MBW4359968.1"/>
    </source>
</evidence>
<protein>
    <recommendedName>
        <fullName evidence="4">DUF4369 domain-containing protein</fullName>
    </recommendedName>
</protein>
<keyword evidence="1" id="KW-0732">Signal</keyword>
<dbReference type="Proteomes" id="UP000812031">
    <property type="component" value="Unassembled WGS sequence"/>
</dbReference>
<proteinExistence type="predicted"/>
<sequence>MKTFLFSTCLLLIFINASGQTKNEVLFQAKIENRNWDHLYIKDTDYNTVQIIDIDNDGLFKADLSSIKDGLYLLFDGTEYFKIYLKKGYDLQITMDANHFRETIKYSGTGSDINNFLAKESAYEVDYDYGKLSSAKTNKKIEKLIAEKEKTAIHRLNANPNFDKEFVAIELGAYKSHSDELKKYYGELREMN</sequence>
<dbReference type="RefSeq" id="WP_219316481.1">
    <property type="nucleotide sequence ID" value="NZ_JAHWYN010000004.1"/>
</dbReference>
<accession>A0ABS6XTH0</accession>
<dbReference type="EMBL" id="JAHWYN010000004">
    <property type="protein sequence ID" value="MBW4359968.1"/>
    <property type="molecule type" value="Genomic_DNA"/>
</dbReference>
<gene>
    <name evidence="2" type="ORF">KZH69_05675</name>
</gene>
<comment type="caution">
    <text evidence="2">The sequence shown here is derived from an EMBL/GenBank/DDBJ whole genome shotgun (WGS) entry which is preliminary data.</text>
</comment>
<name>A0ABS6XTH0_9FLAO</name>
<evidence type="ECO:0008006" key="4">
    <source>
        <dbReference type="Google" id="ProtNLM"/>
    </source>
</evidence>
<feature type="signal peptide" evidence="1">
    <location>
        <begin position="1"/>
        <end position="19"/>
    </location>
</feature>
<reference evidence="2 3" key="1">
    <citation type="submission" date="2021-07" db="EMBL/GenBank/DDBJ databases">
        <title>Flavobacterium sp. nov. isolated from sediment on the Taihu Lake.</title>
        <authorList>
            <person name="Qu J.-H."/>
        </authorList>
    </citation>
    <scope>NUCLEOTIDE SEQUENCE [LARGE SCALE GENOMIC DNA]</scope>
    <source>
        <strain evidence="2 3">NAS39</strain>
    </source>
</reference>